<name>A0A0A8YAG7_ARUDO</name>
<reference evidence="2" key="2">
    <citation type="journal article" date="2015" name="Data Brief">
        <title>Shoot transcriptome of the giant reed, Arundo donax.</title>
        <authorList>
            <person name="Barrero R.A."/>
            <person name="Guerrero F.D."/>
            <person name="Moolhuijzen P."/>
            <person name="Goolsby J.A."/>
            <person name="Tidwell J."/>
            <person name="Bellgard S.E."/>
            <person name="Bellgard M.I."/>
        </authorList>
    </citation>
    <scope>NUCLEOTIDE SEQUENCE</scope>
    <source>
        <tissue evidence="2">Shoot tissue taken approximately 20 cm above the soil surface</tissue>
    </source>
</reference>
<protein>
    <submittedName>
        <fullName evidence="2">Uncharacterized protein</fullName>
    </submittedName>
</protein>
<proteinExistence type="predicted"/>
<evidence type="ECO:0000256" key="1">
    <source>
        <dbReference type="SAM" id="MobiDB-lite"/>
    </source>
</evidence>
<organism evidence="2">
    <name type="scientific">Arundo donax</name>
    <name type="common">Giant reed</name>
    <name type="synonym">Donax arundinaceus</name>
    <dbReference type="NCBI Taxonomy" id="35708"/>
    <lineage>
        <taxon>Eukaryota</taxon>
        <taxon>Viridiplantae</taxon>
        <taxon>Streptophyta</taxon>
        <taxon>Embryophyta</taxon>
        <taxon>Tracheophyta</taxon>
        <taxon>Spermatophyta</taxon>
        <taxon>Magnoliopsida</taxon>
        <taxon>Liliopsida</taxon>
        <taxon>Poales</taxon>
        <taxon>Poaceae</taxon>
        <taxon>PACMAD clade</taxon>
        <taxon>Arundinoideae</taxon>
        <taxon>Arundineae</taxon>
        <taxon>Arundo</taxon>
    </lineage>
</organism>
<feature type="region of interest" description="Disordered" evidence="1">
    <location>
        <begin position="16"/>
        <end position="37"/>
    </location>
</feature>
<dbReference type="EMBL" id="GBRH01277498">
    <property type="protein sequence ID" value="JAD20397.1"/>
    <property type="molecule type" value="Transcribed_RNA"/>
</dbReference>
<accession>A0A0A8YAG7</accession>
<reference evidence="2" key="1">
    <citation type="submission" date="2014-09" db="EMBL/GenBank/DDBJ databases">
        <authorList>
            <person name="Magalhaes I.L.F."/>
            <person name="Oliveira U."/>
            <person name="Santos F.R."/>
            <person name="Vidigal T.H.D.A."/>
            <person name="Brescovit A.D."/>
            <person name="Santos A.J."/>
        </authorList>
    </citation>
    <scope>NUCLEOTIDE SEQUENCE</scope>
    <source>
        <tissue evidence="2">Shoot tissue taken approximately 20 cm above the soil surface</tissue>
    </source>
</reference>
<evidence type="ECO:0000313" key="2">
    <source>
        <dbReference type="EMBL" id="JAD20397.1"/>
    </source>
</evidence>
<sequence length="37" mass="3794">MAFLYSAHVKGLYRRGTPGATVSGSAEIRAPSGGAEK</sequence>
<dbReference type="AlphaFoldDB" id="A0A0A8YAG7"/>